<evidence type="ECO:0000256" key="1">
    <source>
        <dbReference type="SAM" id="Coils"/>
    </source>
</evidence>
<dbReference type="EMBL" id="BMHY01000019">
    <property type="protein sequence ID" value="GGG87998.1"/>
    <property type="molecule type" value="Genomic_DNA"/>
</dbReference>
<accession>A0A917HR59</accession>
<reference evidence="2 3" key="1">
    <citation type="journal article" date="2014" name="Int. J. Syst. Evol. Microbiol.">
        <title>Complete genome sequence of Corynebacterium casei LMG S-19264T (=DSM 44701T), isolated from a smear-ripened cheese.</title>
        <authorList>
            <consortium name="US DOE Joint Genome Institute (JGI-PGF)"/>
            <person name="Walter F."/>
            <person name="Albersmeier A."/>
            <person name="Kalinowski J."/>
            <person name="Ruckert C."/>
        </authorList>
    </citation>
    <scope>NUCLEOTIDE SEQUENCE [LARGE SCALE GENOMIC DNA]</scope>
    <source>
        <strain evidence="2 3">CGMCC 1.15286</strain>
    </source>
</reference>
<evidence type="ECO:0000313" key="2">
    <source>
        <dbReference type="EMBL" id="GGG87998.1"/>
    </source>
</evidence>
<dbReference type="RefSeq" id="WP_188892701.1">
    <property type="nucleotide sequence ID" value="NZ_BMHY01000019.1"/>
</dbReference>
<keyword evidence="3" id="KW-1185">Reference proteome</keyword>
<sequence length="121" mass="14201">MGAQSINEEEYRLIQDYCILPFVRDAVINNSKAMMESGYSMKMLYVKSSEMVLRIIEEDIRNVRSQVRKLKASIAEVKRNDDGILYEVILRGYKSEYALLRHVVKKEMANKLQRYIGSLFR</sequence>
<dbReference type="AlphaFoldDB" id="A0A917HR59"/>
<dbReference type="Pfam" id="PF26325">
    <property type="entry name" value="YhjD"/>
    <property type="match status" value="1"/>
</dbReference>
<comment type="caution">
    <text evidence="2">The sequence shown here is derived from an EMBL/GenBank/DDBJ whole genome shotgun (WGS) entry which is preliminary data.</text>
</comment>
<dbReference type="Proteomes" id="UP000600247">
    <property type="component" value="Unassembled WGS sequence"/>
</dbReference>
<proteinExistence type="predicted"/>
<name>A0A917HR59_9BACL</name>
<keyword evidence="1" id="KW-0175">Coiled coil</keyword>
<organism evidence="2 3">
    <name type="scientific">Paenibacillus radicis</name>
    <name type="common">ex Gao et al. 2016</name>
    <dbReference type="NCBI Taxonomy" id="1737354"/>
    <lineage>
        <taxon>Bacteria</taxon>
        <taxon>Bacillati</taxon>
        <taxon>Bacillota</taxon>
        <taxon>Bacilli</taxon>
        <taxon>Bacillales</taxon>
        <taxon>Paenibacillaceae</taxon>
        <taxon>Paenibacillus</taxon>
    </lineage>
</organism>
<feature type="coiled-coil region" evidence="1">
    <location>
        <begin position="53"/>
        <end position="80"/>
    </location>
</feature>
<evidence type="ECO:0000313" key="3">
    <source>
        <dbReference type="Proteomes" id="UP000600247"/>
    </source>
</evidence>
<gene>
    <name evidence="2" type="ORF">GCM10010918_53030</name>
</gene>
<protein>
    <submittedName>
        <fullName evidence="2">Uncharacterized protein</fullName>
    </submittedName>
</protein>
<dbReference type="InterPro" id="IPR058600">
    <property type="entry name" value="YhjD-like"/>
</dbReference>